<feature type="binding site" evidence="8">
    <location>
        <position position="535"/>
    </location>
    <ligand>
        <name>Ca(2+)</name>
        <dbReference type="ChEBI" id="CHEBI:29108"/>
    </ligand>
</feature>
<dbReference type="GO" id="GO:0006508">
    <property type="term" value="P:proteolysis"/>
    <property type="evidence" value="ECO:0007669"/>
    <property type="project" value="UniProtKB-KW"/>
</dbReference>
<organism evidence="11 12">
    <name type="scientific">Athelia psychrophila</name>
    <dbReference type="NCBI Taxonomy" id="1759441"/>
    <lineage>
        <taxon>Eukaryota</taxon>
        <taxon>Fungi</taxon>
        <taxon>Dikarya</taxon>
        <taxon>Basidiomycota</taxon>
        <taxon>Agaricomycotina</taxon>
        <taxon>Agaricomycetes</taxon>
        <taxon>Agaricomycetidae</taxon>
        <taxon>Atheliales</taxon>
        <taxon>Atheliaceae</taxon>
        <taxon>Athelia</taxon>
    </lineage>
</organism>
<dbReference type="GO" id="GO:0005576">
    <property type="term" value="C:extracellular region"/>
    <property type="evidence" value="ECO:0007669"/>
    <property type="project" value="UniProtKB-SubCell"/>
</dbReference>
<protein>
    <submittedName>
        <fullName evidence="11">Family S53 protease</fullName>
    </submittedName>
</protein>
<name>A0A166FPP0_9AGAM</name>
<feature type="binding site" evidence="8">
    <location>
        <position position="533"/>
    </location>
    <ligand>
        <name>Ca(2+)</name>
        <dbReference type="ChEBI" id="CHEBI:29108"/>
    </ligand>
</feature>
<evidence type="ECO:0000256" key="5">
    <source>
        <dbReference type="ARBA" id="ARBA00022825"/>
    </source>
</evidence>
<dbReference type="InterPro" id="IPR050819">
    <property type="entry name" value="Tripeptidyl-peptidase_I"/>
</dbReference>
<dbReference type="InterPro" id="IPR036852">
    <property type="entry name" value="Peptidase_S8/S53_dom_sf"/>
</dbReference>
<evidence type="ECO:0000313" key="12">
    <source>
        <dbReference type="Proteomes" id="UP000076532"/>
    </source>
</evidence>
<dbReference type="Pfam" id="PF09286">
    <property type="entry name" value="Pro-kuma_activ"/>
    <property type="match status" value="1"/>
</dbReference>
<gene>
    <name evidence="11" type="ORF">FIBSPDRAFT_865367</name>
</gene>
<dbReference type="GO" id="GO:0008240">
    <property type="term" value="F:tripeptidyl-peptidase activity"/>
    <property type="evidence" value="ECO:0007669"/>
    <property type="project" value="TreeGrafter"/>
</dbReference>
<feature type="binding site" evidence="8">
    <location>
        <position position="514"/>
    </location>
    <ligand>
        <name>Ca(2+)</name>
        <dbReference type="ChEBI" id="CHEBI:29108"/>
    </ligand>
</feature>
<evidence type="ECO:0000256" key="4">
    <source>
        <dbReference type="ARBA" id="ARBA00022801"/>
    </source>
</evidence>
<dbReference type="AlphaFoldDB" id="A0A166FPP0"/>
<evidence type="ECO:0000256" key="7">
    <source>
        <dbReference type="ARBA" id="ARBA00023145"/>
    </source>
</evidence>
<dbReference type="STRING" id="436010.A0A166FPP0"/>
<dbReference type="Proteomes" id="UP000076532">
    <property type="component" value="Unassembled WGS sequence"/>
</dbReference>
<keyword evidence="5" id="KW-0720">Serine protease</keyword>
<dbReference type="SUPFAM" id="SSF52743">
    <property type="entry name" value="Subtilisin-like"/>
    <property type="match status" value="1"/>
</dbReference>
<dbReference type="PANTHER" id="PTHR14218:SF15">
    <property type="entry name" value="TRIPEPTIDYL-PEPTIDASE 1"/>
    <property type="match status" value="1"/>
</dbReference>
<evidence type="ECO:0000256" key="9">
    <source>
        <dbReference type="SAM" id="SignalP"/>
    </source>
</evidence>
<keyword evidence="6 8" id="KW-0106">Calcium</keyword>
<keyword evidence="12" id="KW-1185">Reference proteome</keyword>
<dbReference type="GO" id="GO:0046872">
    <property type="term" value="F:metal ion binding"/>
    <property type="evidence" value="ECO:0007669"/>
    <property type="project" value="UniProtKB-UniRule"/>
</dbReference>
<feature type="domain" description="Peptidase S53" evidence="10">
    <location>
        <begin position="207"/>
        <end position="554"/>
    </location>
</feature>
<sequence>MLSSTTVFLALLASAWAAPASWAVHESRDSAPQGFVRSSAAPADHVISMRINLAQGNLAGLESALRAASSPSSPTFRQWLSTEQVNAYAKPTTETTDAVTKWLSTNNVDYKLATVAGDWLSFEVPVSTASQLFNANFSTYTHIATNQTSVRTLQYSLPAAVQGHINAVTPTTSFSKRSRLPSVLSPANAKRAAAASSATIPSDCSSAITPTCLQDLYNIPATAATNKNNSLGVLAMGDQYANKADLADFLTEYRTDMSSATTFALTTLDGGSNSQNASMAGTEANLDIQYTVGIATGVPVTLVAVGDTFQDGDNQGFLDTITTLLAETSPPLVLTTSYGLPVESDLSRSLSIALCNAYMQLTARGVSILFATGDGGVAASPDANCTTFQPSFPTCPYVTLVGATSGVPETGADLSAGGFSNYFGTTSWQADDVAGYLEILGTEYSGKYNRTGRAYPDVSAQGVNVQVYVNGTINPSPIFSSVVALINEQLLNAGKSLLGFLNPWLYANPGAFNDITTGSNPGCGTSGFPAAKGWDPVTGLGSPNYTALLAAANV</sequence>
<keyword evidence="2 11" id="KW-0645">Protease</keyword>
<feature type="binding site" evidence="8">
    <location>
        <position position="515"/>
    </location>
    <ligand>
        <name>Ca(2+)</name>
        <dbReference type="ChEBI" id="CHEBI:29108"/>
    </ligand>
</feature>
<evidence type="ECO:0000256" key="1">
    <source>
        <dbReference type="ARBA" id="ARBA00004239"/>
    </source>
</evidence>
<dbReference type="PANTHER" id="PTHR14218">
    <property type="entry name" value="PROTEASE S8 TRIPEPTIDYL PEPTIDASE I CLN2"/>
    <property type="match status" value="1"/>
</dbReference>
<keyword evidence="3 8" id="KW-0479">Metal-binding</keyword>
<evidence type="ECO:0000256" key="6">
    <source>
        <dbReference type="ARBA" id="ARBA00022837"/>
    </source>
</evidence>
<comment type="cofactor">
    <cofactor evidence="8">
        <name>Ca(2+)</name>
        <dbReference type="ChEBI" id="CHEBI:29108"/>
    </cofactor>
    <text evidence="8">Binds 1 Ca(2+) ion per subunit.</text>
</comment>
<evidence type="ECO:0000259" key="10">
    <source>
        <dbReference type="PROSITE" id="PS51695"/>
    </source>
</evidence>
<keyword evidence="7" id="KW-0865">Zymogen</keyword>
<dbReference type="CDD" id="cd04056">
    <property type="entry name" value="Peptidases_S53"/>
    <property type="match status" value="1"/>
</dbReference>
<reference evidence="11 12" key="1">
    <citation type="journal article" date="2016" name="Mol. Biol. Evol.">
        <title>Comparative Genomics of Early-Diverging Mushroom-Forming Fungi Provides Insights into the Origins of Lignocellulose Decay Capabilities.</title>
        <authorList>
            <person name="Nagy L.G."/>
            <person name="Riley R."/>
            <person name="Tritt A."/>
            <person name="Adam C."/>
            <person name="Daum C."/>
            <person name="Floudas D."/>
            <person name="Sun H."/>
            <person name="Yadav J.S."/>
            <person name="Pangilinan J."/>
            <person name="Larsson K.H."/>
            <person name="Matsuura K."/>
            <person name="Barry K."/>
            <person name="Labutti K."/>
            <person name="Kuo R."/>
            <person name="Ohm R.A."/>
            <person name="Bhattacharya S.S."/>
            <person name="Shirouzu T."/>
            <person name="Yoshinaga Y."/>
            <person name="Martin F.M."/>
            <person name="Grigoriev I.V."/>
            <person name="Hibbett D.S."/>
        </authorList>
    </citation>
    <scope>NUCLEOTIDE SEQUENCE [LARGE SCALE GENOMIC DNA]</scope>
    <source>
        <strain evidence="11 12">CBS 109695</strain>
    </source>
</reference>
<feature type="chain" id="PRO_5007873433" evidence="9">
    <location>
        <begin position="18"/>
        <end position="554"/>
    </location>
</feature>
<keyword evidence="9" id="KW-0732">Signal</keyword>
<dbReference type="Gene3D" id="3.40.50.200">
    <property type="entry name" value="Peptidase S8/S53 domain"/>
    <property type="match status" value="1"/>
</dbReference>
<dbReference type="SMART" id="SM00944">
    <property type="entry name" value="Pro-kuma_activ"/>
    <property type="match status" value="1"/>
</dbReference>
<dbReference type="EMBL" id="KV417587">
    <property type="protein sequence ID" value="KZP17031.1"/>
    <property type="molecule type" value="Genomic_DNA"/>
</dbReference>
<evidence type="ECO:0000256" key="8">
    <source>
        <dbReference type="PROSITE-ProRule" id="PRU01032"/>
    </source>
</evidence>
<evidence type="ECO:0000256" key="2">
    <source>
        <dbReference type="ARBA" id="ARBA00022670"/>
    </source>
</evidence>
<evidence type="ECO:0000256" key="3">
    <source>
        <dbReference type="ARBA" id="ARBA00022723"/>
    </source>
</evidence>
<comment type="caution">
    <text evidence="8">Lacks conserved residue(s) required for the propagation of feature annotation.</text>
</comment>
<dbReference type="SUPFAM" id="SSF54897">
    <property type="entry name" value="Protease propeptides/inhibitors"/>
    <property type="match status" value="1"/>
</dbReference>
<dbReference type="InterPro" id="IPR015366">
    <property type="entry name" value="S53_propep"/>
</dbReference>
<dbReference type="PROSITE" id="PS51695">
    <property type="entry name" value="SEDOLISIN"/>
    <property type="match status" value="1"/>
</dbReference>
<proteinExistence type="predicted"/>
<feature type="signal peptide" evidence="9">
    <location>
        <begin position="1"/>
        <end position="17"/>
    </location>
</feature>
<dbReference type="GO" id="GO:0004252">
    <property type="term" value="F:serine-type endopeptidase activity"/>
    <property type="evidence" value="ECO:0007669"/>
    <property type="project" value="InterPro"/>
</dbReference>
<dbReference type="CDD" id="cd11377">
    <property type="entry name" value="Pro-peptidase_S53"/>
    <property type="match status" value="1"/>
</dbReference>
<comment type="subcellular location">
    <subcellularLocation>
        <location evidence="1">Secreted</location>
        <location evidence="1">Extracellular space</location>
    </subcellularLocation>
</comment>
<evidence type="ECO:0000313" key="11">
    <source>
        <dbReference type="EMBL" id="KZP17031.1"/>
    </source>
</evidence>
<accession>A0A166FPP0</accession>
<dbReference type="InterPro" id="IPR030400">
    <property type="entry name" value="Sedolisin_dom"/>
</dbReference>
<dbReference type="OrthoDB" id="409122at2759"/>
<keyword evidence="4" id="KW-0378">Hydrolase</keyword>